<keyword evidence="15" id="KW-1185">Reference proteome</keyword>
<reference evidence="14 15" key="1">
    <citation type="submission" date="2020-05" db="EMBL/GenBank/DDBJ databases">
        <title>Gimesia benthica sp. nov., a novel planctomycete isolated from a deep-sea water sample of the Northwest Indian Ocean.</title>
        <authorList>
            <person name="Wang J."/>
            <person name="Ruan C."/>
            <person name="Song L."/>
            <person name="Zhu Y."/>
            <person name="Li A."/>
            <person name="Zheng X."/>
            <person name="Wang L."/>
            <person name="Lu Z."/>
            <person name="Huang Y."/>
            <person name="Du W."/>
            <person name="Zhou Y."/>
            <person name="Huang L."/>
            <person name="Dai X."/>
        </authorList>
    </citation>
    <scope>NUCLEOTIDE SEQUENCE [LARGE SCALE GENOMIC DNA]</scope>
    <source>
        <strain evidence="14 15">YYQ-30</strain>
    </source>
</reference>
<dbReference type="InterPro" id="IPR050321">
    <property type="entry name" value="Glycosyltr_2/OpgH_subfam"/>
</dbReference>
<feature type="transmembrane region" description="Helical" evidence="12">
    <location>
        <begin position="529"/>
        <end position="548"/>
    </location>
</feature>
<evidence type="ECO:0000256" key="1">
    <source>
        <dbReference type="ARBA" id="ARBA00004429"/>
    </source>
</evidence>
<dbReference type="PANTHER" id="PTHR43867">
    <property type="entry name" value="CELLULOSE SYNTHASE CATALYTIC SUBUNIT A [UDP-FORMING]"/>
    <property type="match status" value="1"/>
</dbReference>
<evidence type="ECO:0000256" key="4">
    <source>
        <dbReference type="ARBA" id="ARBA00020585"/>
    </source>
</evidence>
<keyword evidence="9 12" id="KW-0812">Transmembrane</keyword>
<organism evidence="14 15">
    <name type="scientific">Halovulum dunhuangense</name>
    <dbReference type="NCBI Taxonomy" id="1505036"/>
    <lineage>
        <taxon>Bacteria</taxon>
        <taxon>Pseudomonadati</taxon>
        <taxon>Pseudomonadota</taxon>
        <taxon>Alphaproteobacteria</taxon>
        <taxon>Rhodobacterales</taxon>
        <taxon>Paracoccaceae</taxon>
        <taxon>Halovulum</taxon>
    </lineage>
</organism>
<sequence>MRAMTLSEVTEIERTGWPVPAALEMPPRSPGERVLTGPGVPEADRPVRRARLRLAALTAAFALPLTAAFLAAIDGPAPVVALLVALFGLNAAYIAAGAAMALLGLGQRRRAAPVPASFQPAGRIAVLWLVCGEAPLAIARRVSALRRDLDRSGLGGSTDIWILSDTRTPEAAAAEEQILAPLAAQHGIHYRRRTENVGRKPGNVADWVTRQGSVYETMLVMDADSQMTADRIRALQWRMEQNPHLGLIQTGMRLVSGESRFAALQRLSSRLCGPGFTRGLAGWTGTEGNFWGHNALIRVRAFAASAGLAPLSGPAPFGGPILSHDFIEAAWLRRSGWGVEVEPSTLGSAEEAPETLGEFHRRDRRWCQGNLQHVRLLGARGLHPISRLHLMGGIQSYLSAPIWLAMVLILALGGVELGGNAGWPLAGALALLMVPKLAGIGEWVTRRRGRARWLVVRAGLTELALSSLIAPIVMLNQSRAVAEVLLGRDCGWKGPQRRPLISLPRGGWESLSGLALIALAAWFSDAPEAAALLLAPVALPLVAAPLILRFMDAPKRPAPRARIAHLVAAEGRA</sequence>
<evidence type="ECO:0000256" key="2">
    <source>
        <dbReference type="ARBA" id="ARBA00005001"/>
    </source>
</evidence>
<feature type="domain" description="Glycosyltransferase 2-like" evidence="13">
    <location>
        <begin position="219"/>
        <end position="413"/>
    </location>
</feature>
<name>A0A849KXS0_9RHOB</name>
<evidence type="ECO:0000313" key="15">
    <source>
        <dbReference type="Proteomes" id="UP000572377"/>
    </source>
</evidence>
<accession>A0A849KXS0</accession>
<evidence type="ECO:0000259" key="13">
    <source>
        <dbReference type="Pfam" id="PF13632"/>
    </source>
</evidence>
<gene>
    <name evidence="14" type="primary">mdoH</name>
    <name evidence="14" type="ORF">HMH01_03255</name>
</gene>
<dbReference type="AlphaFoldDB" id="A0A849KXS0"/>
<dbReference type="SUPFAM" id="SSF53448">
    <property type="entry name" value="Nucleotide-diphospho-sugar transferases"/>
    <property type="match status" value="1"/>
</dbReference>
<evidence type="ECO:0000256" key="5">
    <source>
        <dbReference type="ARBA" id="ARBA00022475"/>
    </source>
</evidence>
<evidence type="ECO:0000313" key="14">
    <source>
        <dbReference type="EMBL" id="NNU79447.1"/>
    </source>
</evidence>
<feature type="transmembrane region" description="Helical" evidence="12">
    <location>
        <begin position="54"/>
        <end position="73"/>
    </location>
</feature>
<dbReference type="Gene3D" id="3.90.550.10">
    <property type="entry name" value="Spore Coat Polysaccharide Biosynthesis Protein SpsA, Chain A"/>
    <property type="match status" value="1"/>
</dbReference>
<keyword evidence="8 14" id="KW-0808">Transferase</keyword>
<keyword evidence="11 12" id="KW-0472">Membrane</keyword>
<evidence type="ECO:0000256" key="10">
    <source>
        <dbReference type="ARBA" id="ARBA00022989"/>
    </source>
</evidence>
<comment type="pathway">
    <text evidence="2">Glycan metabolism; osmoregulated periplasmic glucan (OPG) biosynthesis.</text>
</comment>
<comment type="caution">
    <text evidence="14">The sequence shown here is derived from an EMBL/GenBank/DDBJ whole genome shotgun (WGS) entry which is preliminary data.</text>
</comment>
<dbReference type="GO" id="GO:0005886">
    <property type="term" value="C:plasma membrane"/>
    <property type="evidence" value="ECO:0007669"/>
    <property type="project" value="UniProtKB-SubCell"/>
</dbReference>
<feature type="transmembrane region" description="Helical" evidence="12">
    <location>
        <begin position="397"/>
        <end position="415"/>
    </location>
</feature>
<feature type="transmembrane region" description="Helical" evidence="12">
    <location>
        <begin position="79"/>
        <end position="103"/>
    </location>
</feature>
<evidence type="ECO:0000256" key="9">
    <source>
        <dbReference type="ARBA" id="ARBA00022692"/>
    </source>
</evidence>
<evidence type="ECO:0000256" key="3">
    <source>
        <dbReference type="ARBA" id="ARBA00009337"/>
    </source>
</evidence>
<keyword evidence="7" id="KW-0328">Glycosyltransferase</keyword>
<feature type="transmembrane region" description="Helical" evidence="12">
    <location>
        <begin position="421"/>
        <end position="444"/>
    </location>
</feature>
<dbReference type="InterPro" id="IPR029044">
    <property type="entry name" value="Nucleotide-diphossugar_trans"/>
</dbReference>
<dbReference type="GO" id="GO:0016758">
    <property type="term" value="F:hexosyltransferase activity"/>
    <property type="evidence" value="ECO:0007669"/>
    <property type="project" value="TreeGrafter"/>
</dbReference>
<keyword evidence="6" id="KW-0997">Cell inner membrane</keyword>
<comment type="similarity">
    <text evidence="3">Belongs to the glycosyltransferase 2 family. OpgH subfamily.</text>
</comment>
<evidence type="ECO:0000256" key="8">
    <source>
        <dbReference type="ARBA" id="ARBA00022679"/>
    </source>
</evidence>
<evidence type="ECO:0000256" key="12">
    <source>
        <dbReference type="SAM" id="Phobius"/>
    </source>
</evidence>
<proteinExistence type="inferred from homology"/>
<comment type="subcellular location">
    <subcellularLocation>
        <location evidence="1">Cell inner membrane</location>
        <topology evidence="1">Multi-pass membrane protein</topology>
    </subcellularLocation>
</comment>
<dbReference type="InterPro" id="IPR001173">
    <property type="entry name" value="Glyco_trans_2-like"/>
</dbReference>
<evidence type="ECO:0000256" key="7">
    <source>
        <dbReference type="ARBA" id="ARBA00022676"/>
    </source>
</evidence>
<dbReference type="PANTHER" id="PTHR43867:SF5">
    <property type="entry name" value="GLUCANS BIOSYNTHESIS GLUCOSYLTRANSFERASE H"/>
    <property type="match status" value="1"/>
</dbReference>
<evidence type="ECO:0000256" key="6">
    <source>
        <dbReference type="ARBA" id="ARBA00022519"/>
    </source>
</evidence>
<evidence type="ECO:0000256" key="11">
    <source>
        <dbReference type="ARBA" id="ARBA00023136"/>
    </source>
</evidence>
<dbReference type="Proteomes" id="UP000572377">
    <property type="component" value="Unassembled WGS sequence"/>
</dbReference>
<dbReference type="EMBL" id="JABFBC010000001">
    <property type="protein sequence ID" value="NNU79447.1"/>
    <property type="molecule type" value="Genomic_DNA"/>
</dbReference>
<dbReference type="Pfam" id="PF13632">
    <property type="entry name" value="Glyco_trans_2_3"/>
    <property type="match status" value="1"/>
</dbReference>
<protein>
    <recommendedName>
        <fullName evidence="4">Glucans biosynthesis glucosyltransferase H</fullName>
    </recommendedName>
</protein>
<dbReference type="NCBIfam" id="NF003962">
    <property type="entry name" value="PRK05454.2-5"/>
    <property type="match status" value="1"/>
</dbReference>
<keyword evidence="10 12" id="KW-1133">Transmembrane helix</keyword>
<keyword evidence="5" id="KW-1003">Cell membrane</keyword>